<gene>
    <name evidence="1" type="ORF">BJI67_11700</name>
</gene>
<evidence type="ECO:0000313" key="2">
    <source>
        <dbReference type="Proteomes" id="UP000095342"/>
    </source>
</evidence>
<reference evidence="1 2" key="1">
    <citation type="submission" date="2016-09" db="EMBL/GenBank/DDBJ databases">
        <title>Acidihalobacter prosperus V6 (DSM14174).</title>
        <authorList>
            <person name="Khaleque H.N."/>
            <person name="Ramsay J.P."/>
            <person name="Murphy R.J.T."/>
            <person name="Kaksonen A.H."/>
            <person name="Boxall N.J."/>
            <person name="Watkin E.L.J."/>
        </authorList>
    </citation>
    <scope>NUCLEOTIDE SEQUENCE [LARGE SCALE GENOMIC DNA]</scope>
    <source>
        <strain evidence="1 2">V6</strain>
    </source>
</reference>
<dbReference type="EMBL" id="CP017448">
    <property type="protein sequence ID" value="AOV17634.1"/>
    <property type="molecule type" value="Genomic_DNA"/>
</dbReference>
<dbReference type="AlphaFoldDB" id="A0A1D8K9I7"/>
<keyword evidence="2" id="KW-1185">Reference proteome</keyword>
<organism evidence="1 2">
    <name type="scientific">Acidihalobacter aeolianus</name>
    <dbReference type="NCBI Taxonomy" id="2792603"/>
    <lineage>
        <taxon>Bacteria</taxon>
        <taxon>Pseudomonadati</taxon>
        <taxon>Pseudomonadota</taxon>
        <taxon>Gammaproteobacteria</taxon>
        <taxon>Chromatiales</taxon>
        <taxon>Ectothiorhodospiraceae</taxon>
        <taxon>Acidihalobacter</taxon>
    </lineage>
</organism>
<sequence length="134" mass="15655">MAVQGADQLKTFLSGWAALEILIAKAFKRYEQEFLSPFTQIGQESMRERFLARIKDVMKDKYRLSDKFVAVSAVLFRDASREDFQRDYQTFRDLKERRDSISHGDPFEENSLPIQQVDALLRKYCLAYIATQST</sequence>
<name>A0A1D8K9I7_9GAMM</name>
<dbReference type="Proteomes" id="UP000095342">
    <property type="component" value="Chromosome"/>
</dbReference>
<evidence type="ECO:0000313" key="1">
    <source>
        <dbReference type="EMBL" id="AOV17634.1"/>
    </source>
</evidence>
<protein>
    <recommendedName>
        <fullName evidence="3">RiboL-PSP-HEPN domain-containing protein</fullName>
    </recommendedName>
</protein>
<proteinExistence type="predicted"/>
<evidence type="ECO:0008006" key="3">
    <source>
        <dbReference type="Google" id="ProtNLM"/>
    </source>
</evidence>
<accession>A0A1D8K9I7</accession>
<dbReference type="KEGG" id="aaeo:BJI67_11700"/>